<comment type="caution">
    <text evidence="1">The sequence shown here is derived from an EMBL/GenBank/DDBJ whole genome shotgun (WGS) entry which is preliminary data.</text>
</comment>
<name>A0ABN9FHE7_9NEOB</name>
<evidence type="ECO:0000313" key="1">
    <source>
        <dbReference type="EMBL" id="CAI9596427.1"/>
    </source>
</evidence>
<dbReference type="Proteomes" id="UP001162483">
    <property type="component" value="Unassembled WGS sequence"/>
</dbReference>
<sequence>GGCAECAELLPLCLLQLTVDCEIFSSKEISQMDLLHRWQPITVPRLSSLSS</sequence>
<evidence type="ECO:0000313" key="2">
    <source>
        <dbReference type="Proteomes" id="UP001162483"/>
    </source>
</evidence>
<reference evidence="1" key="1">
    <citation type="submission" date="2023-05" db="EMBL/GenBank/DDBJ databases">
        <authorList>
            <person name="Stuckert A."/>
        </authorList>
    </citation>
    <scope>NUCLEOTIDE SEQUENCE</scope>
</reference>
<protein>
    <submittedName>
        <fullName evidence="1">Uncharacterized protein</fullName>
    </submittedName>
</protein>
<accession>A0ABN9FHE7</accession>
<organism evidence="1 2">
    <name type="scientific">Staurois parvus</name>
    <dbReference type="NCBI Taxonomy" id="386267"/>
    <lineage>
        <taxon>Eukaryota</taxon>
        <taxon>Metazoa</taxon>
        <taxon>Chordata</taxon>
        <taxon>Craniata</taxon>
        <taxon>Vertebrata</taxon>
        <taxon>Euteleostomi</taxon>
        <taxon>Amphibia</taxon>
        <taxon>Batrachia</taxon>
        <taxon>Anura</taxon>
        <taxon>Neobatrachia</taxon>
        <taxon>Ranoidea</taxon>
        <taxon>Ranidae</taxon>
        <taxon>Staurois</taxon>
    </lineage>
</organism>
<dbReference type="EMBL" id="CATNWA010016923">
    <property type="protein sequence ID" value="CAI9596427.1"/>
    <property type="molecule type" value="Genomic_DNA"/>
</dbReference>
<feature type="non-terminal residue" evidence="1">
    <location>
        <position position="1"/>
    </location>
</feature>
<proteinExistence type="predicted"/>
<gene>
    <name evidence="1" type="ORF">SPARVUS_LOCUS12070898</name>
</gene>
<keyword evidence="2" id="KW-1185">Reference proteome</keyword>